<keyword evidence="2" id="KW-0653">Protein transport</keyword>
<accession>A0AAV5A476</accession>
<reference evidence="3" key="1">
    <citation type="submission" date="2021-10" db="EMBL/GenBank/DDBJ databases">
        <title>De novo Genome Assembly of Clathrus columnatus (Basidiomycota, Fungi) Using Illumina and Nanopore Sequence Data.</title>
        <authorList>
            <person name="Ogiso-Tanaka E."/>
            <person name="Itagaki H."/>
            <person name="Hosoya T."/>
            <person name="Hosaka K."/>
        </authorList>
    </citation>
    <scope>NUCLEOTIDE SEQUENCE</scope>
    <source>
        <strain evidence="3">MO-923</strain>
    </source>
</reference>
<gene>
    <name evidence="3" type="ORF">Clacol_003614</name>
</gene>
<dbReference type="PANTHER" id="PTHR13261">
    <property type="entry name" value="BRCA2 AND CDKN1A INTERACTING PROTEIN"/>
    <property type="match status" value="1"/>
</dbReference>
<keyword evidence="2" id="KW-0813">Transport</keyword>
<dbReference type="GO" id="GO:0005634">
    <property type="term" value="C:nucleus"/>
    <property type="evidence" value="ECO:0007669"/>
    <property type="project" value="UniProtKB-SubCell"/>
</dbReference>
<keyword evidence="4" id="KW-1185">Reference proteome</keyword>
<comment type="caution">
    <text evidence="3">The sequence shown here is derived from an EMBL/GenBank/DDBJ whole genome shotgun (WGS) entry which is preliminary data.</text>
</comment>
<dbReference type="AlphaFoldDB" id="A0AAV5A476"/>
<comment type="subcellular location">
    <subcellularLocation>
        <location evidence="2">Nucleus</location>
    </subcellularLocation>
</comment>
<evidence type="ECO:0000256" key="2">
    <source>
        <dbReference type="PIRNR" id="PIRNR028983"/>
    </source>
</evidence>
<dbReference type="EMBL" id="BPWL01000004">
    <property type="protein sequence ID" value="GJJ09392.1"/>
    <property type="molecule type" value="Genomic_DNA"/>
</dbReference>
<proteinExistence type="inferred from homology"/>
<evidence type="ECO:0000313" key="4">
    <source>
        <dbReference type="Proteomes" id="UP001050691"/>
    </source>
</evidence>
<protein>
    <recommendedName>
        <fullName evidence="2">Protein BCP1</fullName>
    </recommendedName>
</protein>
<comment type="function">
    <text evidence="2">Involved in nuclear export, actin cytoskeleton organization and vesicular transport.</text>
</comment>
<dbReference type="Proteomes" id="UP001050691">
    <property type="component" value="Unassembled WGS sequence"/>
</dbReference>
<dbReference type="GO" id="GO:0015031">
    <property type="term" value="P:protein transport"/>
    <property type="evidence" value="ECO:0007669"/>
    <property type="project" value="UniProtKB-KW"/>
</dbReference>
<keyword evidence="2" id="KW-0539">Nucleus</keyword>
<evidence type="ECO:0000313" key="3">
    <source>
        <dbReference type="EMBL" id="GJJ09392.1"/>
    </source>
</evidence>
<dbReference type="PIRSF" id="PIRSF028983">
    <property type="entry name" value="BCP1"/>
    <property type="match status" value="1"/>
</dbReference>
<sequence length="279" mass="31321">MSKKRNADEQDSDSDTEIINVDFDFFDPMQPDYLALKRLLNQLFQGDAEELWIDELAGLIVAQPLVGTTVKLDGIDGDPYAFLTVLNLAVHKENPGIKALTNYILGKIPSTSSFHRTLQELLSSSDRHVGLIVSERLINIPVETVPPMYQMLSKEIQLAIDENEPFSFSHYLFISRTWRPHPSDMMDDDSTSVPPSKRMKVEGPSALDLSMQSFHPEDTEVMQRLGLQHAIHVLDYEFSNKSTQVNAALSRDIGGRVMLMSSESFPLLVQALSKAYPVP</sequence>
<name>A0AAV5A476_9AGAM</name>
<dbReference type="PANTHER" id="PTHR13261:SF0">
    <property type="entry name" value="BRCA2 AND CDKN1A-INTERACTING PROTEIN"/>
    <property type="match status" value="1"/>
</dbReference>
<evidence type="ECO:0000256" key="1">
    <source>
        <dbReference type="ARBA" id="ARBA00006781"/>
    </source>
</evidence>
<comment type="similarity">
    <text evidence="1 2">Belongs to the BCP1 family.</text>
</comment>
<dbReference type="InterPro" id="IPR025602">
    <property type="entry name" value="BCP1_family"/>
</dbReference>
<organism evidence="3 4">
    <name type="scientific">Clathrus columnatus</name>
    <dbReference type="NCBI Taxonomy" id="1419009"/>
    <lineage>
        <taxon>Eukaryota</taxon>
        <taxon>Fungi</taxon>
        <taxon>Dikarya</taxon>
        <taxon>Basidiomycota</taxon>
        <taxon>Agaricomycotina</taxon>
        <taxon>Agaricomycetes</taxon>
        <taxon>Phallomycetidae</taxon>
        <taxon>Phallales</taxon>
        <taxon>Clathraceae</taxon>
        <taxon>Clathrus</taxon>
    </lineage>
</organism>
<dbReference type="Pfam" id="PF13862">
    <property type="entry name" value="BCCIP"/>
    <property type="match status" value="1"/>
</dbReference>